<feature type="transmembrane region" description="Helical" evidence="14">
    <location>
        <begin position="90"/>
        <end position="111"/>
    </location>
</feature>
<dbReference type="GO" id="GO:0031640">
    <property type="term" value="P:killing of cells of another organism"/>
    <property type="evidence" value="ECO:0007669"/>
    <property type="project" value="UniProtKB-KW"/>
</dbReference>
<dbReference type="KEGG" id="ccan:109689647"/>
<dbReference type="GO" id="GO:0005886">
    <property type="term" value="C:plasma membrane"/>
    <property type="evidence" value="ECO:0007669"/>
    <property type="project" value="UniProtKB-SubCell"/>
</dbReference>
<dbReference type="PANTHER" id="PTHR10671:SF34">
    <property type="entry name" value="PROTEIN NKG7"/>
    <property type="match status" value="1"/>
</dbReference>
<keyword evidence="9" id="KW-0458">Lysosome</keyword>
<protein>
    <recommendedName>
        <fullName evidence="12">Protein NKG7</fullName>
    </recommendedName>
    <alternativeName>
        <fullName evidence="13">Natural killer cell protein 7</fullName>
    </alternativeName>
</protein>
<accession>A0A250YAQ2</accession>
<keyword evidence="8" id="KW-0395">Inflammatory response</keyword>
<keyword evidence="16" id="KW-1185">Reference proteome</keyword>
<dbReference type="GO" id="GO:0101004">
    <property type="term" value="C:cytolytic granule membrane"/>
    <property type="evidence" value="ECO:0007669"/>
    <property type="project" value="UniProtKB-SubCell"/>
</dbReference>
<evidence type="ECO:0000313" key="15">
    <source>
        <dbReference type="EMBL" id="JAV40698.1"/>
    </source>
</evidence>
<evidence type="ECO:0000256" key="13">
    <source>
        <dbReference type="ARBA" id="ARBA00077660"/>
    </source>
</evidence>
<dbReference type="Gene3D" id="1.20.140.150">
    <property type="match status" value="1"/>
</dbReference>
<evidence type="ECO:0000256" key="11">
    <source>
        <dbReference type="ARBA" id="ARBA00060442"/>
    </source>
</evidence>
<dbReference type="FunFam" id="1.20.140.150:FF:000033">
    <property type="entry name" value="Natural killer cell granule protein 7"/>
    <property type="match status" value="1"/>
</dbReference>
<comment type="similarity">
    <text evidence="2">Belongs to the PMP-22/EMP/MP20 family.</text>
</comment>
<evidence type="ECO:0000256" key="7">
    <source>
        <dbReference type="ARBA" id="ARBA00023136"/>
    </source>
</evidence>
<keyword evidence="3" id="KW-1003">Cell membrane</keyword>
<dbReference type="PROSITE" id="PS51257">
    <property type="entry name" value="PROKAR_LIPOPROTEIN"/>
    <property type="match status" value="1"/>
</dbReference>
<evidence type="ECO:0000256" key="2">
    <source>
        <dbReference type="ARBA" id="ARBA00006864"/>
    </source>
</evidence>
<feature type="transmembrane region" description="Helical" evidence="14">
    <location>
        <begin position="7"/>
        <end position="31"/>
    </location>
</feature>
<keyword evidence="7 14" id="KW-0472">Membrane</keyword>
<reference evidence="17" key="2">
    <citation type="submission" date="2025-04" db="UniProtKB">
        <authorList>
            <consortium name="RefSeq"/>
        </authorList>
    </citation>
    <scope>IDENTIFICATION</scope>
    <source>
        <tissue evidence="17">Leukocyte</tissue>
    </source>
</reference>
<proteinExistence type="inferred from homology"/>
<dbReference type="GO" id="GO:0006954">
    <property type="term" value="P:inflammatory response"/>
    <property type="evidence" value="ECO:0007669"/>
    <property type="project" value="UniProtKB-KW"/>
</dbReference>
<dbReference type="EMBL" id="GFFW01004090">
    <property type="protein sequence ID" value="JAV40698.1"/>
    <property type="molecule type" value="Transcribed_RNA"/>
</dbReference>
<dbReference type="PANTHER" id="PTHR10671">
    <property type="entry name" value="EPITHELIAL MEMBRANE PROTEIN-RELATED"/>
    <property type="match status" value="1"/>
</dbReference>
<keyword evidence="5" id="KW-0204">Cytolysis</keyword>
<evidence type="ECO:0000256" key="12">
    <source>
        <dbReference type="ARBA" id="ARBA00070705"/>
    </source>
</evidence>
<organism evidence="15">
    <name type="scientific">Castor canadensis</name>
    <name type="common">American beaver</name>
    <dbReference type="NCBI Taxonomy" id="51338"/>
    <lineage>
        <taxon>Eukaryota</taxon>
        <taxon>Metazoa</taxon>
        <taxon>Chordata</taxon>
        <taxon>Craniata</taxon>
        <taxon>Vertebrata</taxon>
        <taxon>Euteleostomi</taxon>
        <taxon>Mammalia</taxon>
        <taxon>Eutheria</taxon>
        <taxon>Euarchontoglires</taxon>
        <taxon>Glires</taxon>
        <taxon>Rodentia</taxon>
        <taxon>Castorimorpha</taxon>
        <taxon>Castoridae</taxon>
        <taxon>Castor</taxon>
    </lineage>
</organism>
<feature type="transmembrane region" description="Helical" evidence="14">
    <location>
        <begin position="131"/>
        <end position="151"/>
    </location>
</feature>
<comment type="subcellular location">
    <subcellularLocation>
        <location evidence="1">Cell membrane</location>
        <topology evidence="1">Multi-pass membrane protein</topology>
    </subcellularLocation>
    <subcellularLocation>
        <location evidence="11">Cytolytic granule membrane</location>
        <topology evidence="11">Multi-pass membrane protein</topology>
    </subcellularLocation>
</comment>
<dbReference type="CTD" id="4818"/>
<name>A0A250YAQ2_CASCN</name>
<evidence type="ECO:0000256" key="10">
    <source>
        <dbReference type="ARBA" id="ARBA00059714"/>
    </source>
</evidence>
<evidence type="ECO:0000256" key="4">
    <source>
        <dbReference type="ARBA" id="ARBA00022692"/>
    </source>
</evidence>
<dbReference type="Proteomes" id="UP001732720">
    <property type="component" value="Chromosome 16"/>
</dbReference>
<dbReference type="Pfam" id="PF00822">
    <property type="entry name" value="PMP22_Claudin"/>
    <property type="match status" value="1"/>
</dbReference>
<evidence type="ECO:0000256" key="8">
    <source>
        <dbReference type="ARBA" id="ARBA00023198"/>
    </source>
</evidence>
<evidence type="ECO:0000256" key="6">
    <source>
        <dbReference type="ARBA" id="ARBA00022989"/>
    </source>
</evidence>
<evidence type="ECO:0000256" key="9">
    <source>
        <dbReference type="ARBA" id="ARBA00023228"/>
    </source>
</evidence>
<feature type="transmembrane region" description="Helical" evidence="14">
    <location>
        <begin position="51"/>
        <end position="78"/>
    </location>
</feature>
<dbReference type="InterPro" id="IPR004031">
    <property type="entry name" value="PMP22/EMP/MP20/Claudin"/>
</dbReference>
<dbReference type="GO" id="GO:0042832">
    <property type="term" value="P:defense response to protozoan"/>
    <property type="evidence" value="ECO:0007669"/>
    <property type="project" value="UniProtKB-ARBA"/>
</dbReference>
<gene>
    <name evidence="15" type="primary">NKG7</name>
    <name evidence="17" type="synonym">Nkg7</name>
</gene>
<keyword evidence="4 14" id="KW-0812">Transmembrane</keyword>
<evidence type="ECO:0000313" key="16">
    <source>
        <dbReference type="Proteomes" id="UP001732720"/>
    </source>
</evidence>
<comment type="function">
    <text evidence="10">Regulates cytotoxic granule exocytosis in effector lymphocytes, thus acting as a critical mediator of inflammation in a broad range of infectious and non-infectious diseases. Essential for cytotoxic degranulation of natural killer (NK) cells and CD8(+) T-cells and for the activation of CD4(+) T-cells following infection. Plays a critical role in CD8(+) T-cell and NK cell-mediated cytolysis of target cells and contributes to the cytolytic activity via the perforin/granzyme pathway by enhancing exocytosis of LAMP1-carrying lytic granules. Contributes to NK cell-mediated control of cancer metastasis.</text>
</comment>
<sequence>MEPYRSLALLAGSLGLISCLVALSTNFWFVAVGPNFSAHSGIWPTEHQDAVAVYIHVTQSFCILAVLWSLVSVGFLVLSCIPSLSAPGHGPLISTITVYAAALSMIVAMAVYTSERWGQLPHAQIQTFFSWSFYLGWVSVVLFLGAGSLSLSAHCGTHRSGYETL</sequence>
<dbReference type="AlphaFoldDB" id="A0A250YAQ2"/>
<evidence type="ECO:0000256" key="5">
    <source>
        <dbReference type="ARBA" id="ARBA00022852"/>
    </source>
</evidence>
<evidence type="ECO:0000313" key="17">
    <source>
        <dbReference type="RefSeq" id="XP_020024179.1"/>
    </source>
</evidence>
<dbReference type="GeneID" id="109689647"/>
<keyword evidence="6 14" id="KW-1133">Transmembrane helix</keyword>
<evidence type="ECO:0000256" key="1">
    <source>
        <dbReference type="ARBA" id="ARBA00004651"/>
    </source>
</evidence>
<dbReference type="RefSeq" id="XP_020024179.1">
    <property type="nucleotide sequence ID" value="XM_020168590.1"/>
</dbReference>
<dbReference type="InterPro" id="IPR050579">
    <property type="entry name" value="PMP-22/EMP/MP20-like"/>
</dbReference>
<dbReference type="OrthoDB" id="9427654at2759"/>
<evidence type="ECO:0000256" key="3">
    <source>
        <dbReference type="ARBA" id="ARBA00022475"/>
    </source>
</evidence>
<evidence type="ECO:0000256" key="14">
    <source>
        <dbReference type="SAM" id="Phobius"/>
    </source>
</evidence>
<reference evidence="15" key="1">
    <citation type="journal article" date="2017" name="G3 (Bethesda)">
        <title>De Novo Genome and Transcriptome Assembly of the Canadian Beaver (Castor canadensis).</title>
        <authorList>
            <person name="Lok S."/>
            <person name="Paton T.A."/>
            <person name="Wang Z."/>
            <person name="Kaur G."/>
            <person name="Walker S."/>
            <person name="Yuen R.K."/>
            <person name="Sung W.W."/>
            <person name="Whitney J."/>
            <person name="Buchanan J.A."/>
            <person name="Trost B."/>
            <person name="Singh N."/>
            <person name="Apresto B."/>
            <person name="Chen N."/>
            <person name="Coole M."/>
            <person name="Dawson T.J."/>
            <person name="Ho K.Y."/>
            <person name="Hu Z."/>
            <person name="Pullenayegum S."/>
            <person name="Samler K."/>
            <person name="Shipstone A."/>
            <person name="Tsoi F."/>
            <person name="Wang T."/>
            <person name="Pereira S.L."/>
            <person name="Rostami P."/>
            <person name="Ryan C.A."/>
            <person name="Tong A.H."/>
            <person name="Ng K."/>
            <person name="Sundaravadanam Y."/>
            <person name="Simpson J.T."/>
            <person name="Lim B.K."/>
            <person name="Engstrom M.D."/>
            <person name="Dutton C.J."/>
            <person name="Kerr K.C."/>
            <person name="Franke M."/>
            <person name="Rapley W."/>
            <person name="Wintle R.F."/>
            <person name="Scherer S.W."/>
        </authorList>
    </citation>
    <scope>NUCLEOTIDE SEQUENCE</scope>
    <source>
        <strain evidence="15">Ward</strain>
        <tissue evidence="15">Leukocyte</tissue>
    </source>
</reference>